<dbReference type="AlphaFoldDB" id="A0A7C2M5I2"/>
<name>A0A7C2M5I2_9FLAO</name>
<reference evidence="1" key="1">
    <citation type="journal article" date="2020" name="mSystems">
        <title>Genome- and Community-Level Interaction Insights into Carbon Utilization and Element Cycling Functions of Hydrothermarchaeota in Hydrothermal Sediment.</title>
        <authorList>
            <person name="Zhou Z."/>
            <person name="Liu Y."/>
            <person name="Xu W."/>
            <person name="Pan J."/>
            <person name="Luo Z.H."/>
            <person name="Li M."/>
        </authorList>
    </citation>
    <scope>NUCLEOTIDE SEQUENCE [LARGE SCALE GENOMIC DNA]</scope>
    <source>
        <strain evidence="1">SpSt-1235</strain>
    </source>
</reference>
<dbReference type="EMBL" id="DSEE01000280">
    <property type="protein sequence ID" value="HER40321.1"/>
    <property type="molecule type" value="Genomic_DNA"/>
</dbReference>
<comment type="caution">
    <text evidence="1">The sequence shown here is derived from an EMBL/GenBank/DDBJ whole genome shotgun (WGS) entry which is preliminary data.</text>
</comment>
<proteinExistence type="predicted"/>
<protein>
    <submittedName>
        <fullName evidence="1">Uncharacterized protein</fullName>
    </submittedName>
</protein>
<feature type="non-terminal residue" evidence="1">
    <location>
        <position position="335"/>
    </location>
</feature>
<dbReference type="Proteomes" id="UP000885753">
    <property type="component" value="Unassembled WGS sequence"/>
</dbReference>
<gene>
    <name evidence="1" type="ORF">ENO10_03785</name>
</gene>
<organism evidence="1">
    <name type="scientific">Salinimicrobium catena</name>
    <dbReference type="NCBI Taxonomy" id="390640"/>
    <lineage>
        <taxon>Bacteria</taxon>
        <taxon>Pseudomonadati</taxon>
        <taxon>Bacteroidota</taxon>
        <taxon>Flavobacteriia</taxon>
        <taxon>Flavobacteriales</taxon>
        <taxon>Flavobacteriaceae</taxon>
        <taxon>Salinimicrobium</taxon>
    </lineage>
</organism>
<evidence type="ECO:0000313" key="1">
    <source>
        <dbReference type="EMBL" id="HER40321.1"/>
    </source>
</evidence>
<sequence length="335" mass="38292">MLEVKILTAQIELNPTDLHSVLSLLSQEGWKPLLFDADANFAKLAGLHENMDFFEFRQSLHLHLENFPFIVGDIFFRDTNEVYYLAAITDNVIPPPDLDDYGLFFDNDFDKTPIVEVGVLSSSPDDLSERLKAFADSVMEAIGTISNRSTENGGKFEWQESTLITSQLDRIKFVLDTESHTRFKGARLVPSEVQAACVLATRLNREILIELNKARFVLRKDVLSKRYKNQIQIHKALEELVASGLIITEREGYSVTDLGKLMASGSHWMTVWVTDLLMKLGIPEQAILWNIFEHGEEVDLLVEFLEQLWILELKDKEFGSGNAYSLNYRQVRYRA</sequence>
<accession>A0A7C2M5I2</accession>